<accession>A0A3S5AFH7</accession>
<keyword evidence="3" id="KW-1185">Reference proteome</keyword>
<name>A0A3S5AFH7_9PLAT</name>
<dbReference type="EMBL" id="CAAALY010250471">
    <property type="protein sequence ID" value="VEL35716.1"/>
    <property type="molecule type" value="Genomic_DNA"/>
</dbReference>
<evidence type="ECO:0000313" key="2">
    <source>
        <dbReference type="EMBL" id="VEL35716.1"/>
    </source>
</evidence>
<evidence type="ECO:0000313" key="3">
    <source>
        <dbReference type="Proteomes" id="UP000784294"/>
    </source>
</evidence>
<reference evidence="2" key="1">
    <citation type="submission" date="2018-11" db="EMBL/GenBank/DDBJ databases">
        <authorList>
            <consortium name="Pathogen Informatics"/>
        </authorList>
    </citation>
    <scope>NUCLEOTIDE SEQUENCE</scope>
</reference>
<sequence>MRSNCHGYHPRKRRGWAPNLTANGIVLRLMRDDGKEDANGEARTSEWNFPSTLKSGMCHEDPWPFEHTSNKHEAWSQVKTGLDSSSSFLGTEHPSV</sequence>
<proteinExistence type="predicted"/>
<gene>
    <name evidence="2" type="ORF">PXEA_LOCUS29156</name>
</gene>
<protein>
    <submittedName>
        <fullName evidence="2">Uncharacterized protein</fullName>
    </submittedName>
</protein>
<dbReference type="Proteomes" id="UP000784294">
    <property type="component" value="Unassembled WGS sequence"/>
</dbReference>
<dbReference type="AlphaFoldDB" id="A0A3S5AFH7"/>
<feature type="compositionally biased region" description="Polar residues" evidence="1">
    <location>
        <begin position="77"/>
        <end position="89"/>
    </location>
</feature>
<feature type="region of interest" description="Disordered" evidence="1">
    <location>
        <begin position="76"/>
        <end position="96"/>
    </location>
</feature>
<comment type="caution">
    <text evidence="2">The sequence shown here is derived from an EMBL/GenBank/DDBJ whole genome shotgun (WGS) entry which is preliminary data.</text>
</comment>
<evidence type="ECO:0000256" key="1">
    <source>
        <dbReference type="SAM" id="MobiDB-lite"/>
    </source>
</evidence>
<organism evidence="2 3">
    <name type="scientific">Protopolystoma xenopodis</name>
    <dbReference type="NCBI Taxonomy" id="117903"/>
    <lineage>
        <taxon>Eukaryota</taxon>
        <taxon>Metazoa</taxon>
        <taxon>Spiralia</taxon>
        <taxon>Lophotrochozoa</taxon>
        <taxon>Platyhelminthes</taxon>
        <taxon>Monogenea</taxon>
        <taxon>Polyopisthocotylea</taxon>
        <taxon>Polystomatidea</taxon>
        <taxon>Polystomatidae</taxon>
        <taxon>Protopolystoma</taxon>
    </lineage>
</organism>